<dbReference type="SUPFAM" id="SSF63999">
    <property type="entry name" value="Thiamin pyrophosphokinase, catalytic domain"/>
    <property type="match status" value="1"/>
</dbReference>
<evidence type="ECO:0000256" key="1">
    <source>
        <dbReference type="ARBA" id="ARBA00022679"/>
    </source>
</evidence>
<dbReference type="InterPro" id="IPR036371">
    <property type="entry name" value="TPK_B1-bd_sf"/>
</dbReference>
<dbReference type="NCBIfam" id="TIGR01378">
    <property type="entry name" value="thi_PPkinase"/>
    <property type="match status" value="1"/>
</dbReference>
<evidence type="ECO:0000313" key="6">
    <source>
        <dbReference type="EMBL" id="RKP27436.1"/>
    </source>
</evidence>
<evidence type="ECO:0000256" key="4">
    <source>
        <dbReference type="ARBA" id="ARBA00022840"/>
    </source>
</evidence>
<dbReference type="Pfam" id="PF04265">
    <property type="entry name" value="TPK_B1_binding"/>
    <property type="match status" value="1"/>
</dbReference>
<dbReference type="GO" id="GO:0004788">
    <property type="term" value="F:thiamine diphosphokinase activity"/>
    <property type="evidence" value="ECO:0007669"/>
    <property type="project" value="InterPro"/>
</dbReference>
<organism evidence="6 7">
    <name type="scientific">Syncephalis pseudoplumigaleata</name>
    <dbReference type="NCBI Taxonomy" id="1712513"/>
    <lineage>
        <taxon>Eukaryota</taxon>
        <taxon>Fungi</taxon>
        <taxon>Fungi incertae sedis</taxon>
        <taxon>Zoopagomycota</taxon>
        <taxon>Zoopagomycotina</taxon>
        <taxon>Zoopagomycetes</taxon>
        <taxon>Zoopagales</taxon>
        <taxon>Piptocephalidaceae</taxon>
        <taxon>Syncephalis</taxon>
    </lineage>
</organism>
<evidence type="ECO:0000259" key="5">
    <source>
        <dbReference type="SMART" id="SM00983"/>
    </source>
</evidence>
<evidence type="ECO:0000256" key="2">
    <source>
        <dbReference type="ARBA" id="ARBA00022741"/>
    </source>
</evidence>
<dbReference type="AlphaFoldDB" id="A0A4P9Z4L0"/>
<dbReference type="GO" id="GO:0030975">
    <property type="term" value="F:thiamine binding"/>
    <property type="evidence" value="ECO:0007669"/>
    <property type="project" value="InterPro"/>
</dbReference>
<dbReference type="Pfam" id="PF04263">
    <property type="entry name" value="TPK_catalytic"/>
    <property type="match status" value="1"/>
</dbReference>
<dbReference type="InterPro" id="IPR006282">
    <property type="entry name" value="Thi_PPkinase"/>
</dbReference>
<keyword evidence="7" id="KW-1185">Reference proteome</keyword>
<dbReference type="EMBL" id="KZ989207">
    <property type="protein sequence ID" value="RKP27436.1"/>
    <property type="molecule type" value="Genomic_DNA"/>
</dbReference>
<dbReference type="GO" id="GO:0006772">
    <property type="term" value="P:thiamine metabolic process"/>
    <property type="evidence" value="ECO:0007669"/>
    <property type="project" value="InterPro"/>
</dbReference>
<dbReference type="CDD" id="cd07995">
    <property type="entry name" value="TPK"/>
    <property type="match status" value="1"/>
</dbReference>
<dbReference type="SUPFAM" id="SSF63862">
    <property type="entry name" value="Thiamin pyrophosphokinase, substrate-binding domain"/>
    <property type="match status" value="1"/>
</dbReference>
<dbReference type="Proteomes" id="UP000278143">
    <property type="component" value="Unassembled WGS sequence"/>
</dbReference>
<dbReference type="InterPro" id="IPR007373">
    <property type="entry name" value="Thiamin_PyroPKinase_B1-bd"/>
</dbReference>
<name>A0A4P9Z4L0_9FUNG</name>
<keyword evidence="3 6" id="KW-0418">Kinase</keyword>
<feature type="domain" description="Thiamin pyrophosphokinase thiamin-binding" evidence="5">
    <location>
        <begin position="86"/>
        <end position="152"/>
    </location>
</feature>
<dbReference type="PANTHER" id="PTHR13622:SF8">
    <property type="entry name" value="THIAMIN PYROPHOSPHOKINASE 1"/>
    <property type="match status" value="1"/>
</dbReference>
<dbReference type="Gene3D" id="3.40.50.10240">
    <property type="entry name" value="Thiamin pyrophosphokinase, catalytic domain"/>
    <property type="match status" value="1"/>
</dbReference>
<dbReference type="InterPro" id="IPR036759">
    <property type="entry name" value="TPK_catalytic_sf"/>
</dbReference>
<dbReference type="OrthoDB" id="25149at2759"/>
<protein>
    <submittedName>
        <fullName evidence="6">Thiamine pyrophosphokinase, vitamin B1-binding domain-containing protein</fullName>
    </submittedName>
</protein>
<gene>
    <name evidence="6" type="ORF">SYNPS1DRAFT_9245</name>
</gene>
<dbReference type="FunFam" id="2.60.120.320:FF:000001">
    <property type="entry name" value="Thiamine pyrophosphokinase"/>
    <property type="match status" value="1"/>
</dbReference>
<evidence type="ECO:0000256" key="3">
    <source>
        <dbReference type="ARBA" id="ARBA00022777"/>
    </source>
</evidence>
<accession>A0A4P9Z4L0</accession>
<sequence>KIVQMDDQDTTDFEKCIARLARWEQEEQNRDSHTCSAPMPIIATGGLSGRFDQTMSSIHVLYQALEQQRQIYLIAEESAVFLLEKGDHTIHVDPAVEGPTCGLLPIGHSRIRVTTRGLRWNLVDADTSFGSLLSTSNALDDTVVHVSTSDPIVWTVELR</sequence>
<keyword evidence="2" id="KW-0547">Nucleotide-binding</keyword>
<feature type="non-terminal residue" evidence="6">
    <location>
        <position position="159"/>
    </location>
</feature>
<feature type="non-terminal residue" evidence="6">
    <location>
        <position position="1"/>
    </location>
</feature>
<reference evidence="7" key="1">
    <citation type="journal article" date="2018" name="Nat. Microbiol.">
        <title>Leveraging single-cell genomics to expand the fungal tree of life.</title>
        <authorList>
            <person name="Ahrendt S.R."/>
            <person name="Quandt C.A."/>
            <person name="Ciobanu D."/>
            <person name="Clum A."/>
            <person name="Salamov A."/>
            <person name="Andreopoulos B."/>
            <person name="Cheng J.F."/>
            <person name="Woyke T."/>
            <person name="Pelin A."/>
            <person name="Henrissat B."/>
            <person name="Reynolds N.K."/>
            <person name="Benny G.L."/>
            <person name="Smith M.E."/>
            <person name="James T.Y."/>
            <person name="Grigoriev I.V."/>
        </authorList>
    </citation>
    <scope>NUCLEOTIDE SEQUENCE [LARGE SCALE GENOMIC DNA]</scope>
    <source>
        <strain evidence="7">Benny S71-1</strain>
    </source>
</reference>
<dbReference type="InterPro" id="IPR007371">
    <property type="entry name" value="TPK_catalytic"/>
</dbReference>
<dbReference type="GO" id="GO:0005524">
    <property type="term" value="F:ATP binding"/>
    <property type="evidence" value="ECO:0007669"/>
    <property type="project" value="UniProtKB-KW"/>
</dbReference>
<dbReference type="GO" id="GO:0009229">
    <property type="term" value="P:thiamine diphosphate biosynthetic process"/>
    <property type="evidence" value="ECO:0007669"/>
    <property type="project" value="InterPro"/>
</dbReference>
<keyword evidence="4" id="KW-0067">ATP-binding</keyword>
<dbReference type="GO" id="GO:0016301">
    <property type="term" value="F:kinase activity"/>
    <property type="evidence" value="ECO:0007669"/>
    <property type="project" value="UniProtKB-KW"/>
</dbReference>
<keyword evidence="1" id="KW-0808">Transferase</keyword>
<proteinExistence type="predicted"/>
<evidence type="ECO:0000313" key="7">
    <source>
        <dbReference type="Proteomes" id="UP000278143"/>
    </source>
</evidence>
<dbReference type="PANTHER" id="PTHR13622">
    <property type="entry name" value="THIAMIN PYROPHOSPHOKINASE"/>
    <property type="match status" value="1"/>
</dbReference>
<dbReference type="SMART" id="SM00983">
    <property type="entry name" value="TPK_B1_binding"/>
    <property type="match status" value="1"/>
</dbReference>